<dbReference type="PANTHER" id="PTHR34703:SF1">
    <property type="entry name" value="ANTIPORTER SUBUNIT MNHG2-RELATED"/>
    <property type="match status" value="1"/>
</dbReference>
<evidence type="ECO:0008006" key="5">
    <source>
        <dbReference type="Google" id="ProtNLM"/>
    </source>
</evidence>
<organism evidence="3 4">
    <name type="scientific">Halochromatium glycolicum</name>
    <dbReference type="NCBI Taxonomy" id="85075"/>
    <lineage>
        <taxon>Bacteria</taxon>
        <taxon>Pseudomonadati</taxon>
        <taxon>Pseudomonadota</taxon>
        <taxon>Gammaproteobacteria</taxon>
        <taxon>Chromatiales</taxon>
        <taxon>Chromatiaceae</taxon>
        <taxon>Halochromatium</taxon>
    </lineage>
</organism>
<evidence type="ECO:0000313" key="4">
    <source>
        <dbReference type="Proteomes" id="UP001296776"/>
    </source>
</evidence>
<evidence type="ECO:0000256" key="1">
    <source>
        <dbReference type="SAM" id="MobiDB-lite"/>
    </source>
</evidence>
<protein>
    <recommendedName>
        <fullName evidence="5">Na+/H+ antiporter subunit G</fullName>
    </recommendedName>
</protein>
<name>A0AAJ0U345_9GAMM</name>
<keyword evidence="2" id="KW-0812">Transmembrane</keyword>
<comment type="caution">
    <text evidence="3">The sequence shown here is derived from an EMBL/GenBank/DDBJ whole genome shotgun (WGS) entry which is preliminary data.</text>
</comment>
<dbReference type="AlphaFoldDB" id="A0AAJ0U345"/>
<keyword evidence="4" id="KW-1185">Reference proteome</keyword>
<dbReference type="EMBL" id="NRSJ01000009">
    <property type="protein sequence ID" value="MBK1704341.1"/>
    <property type="molecule type" value="Genomic_DNA"/>
</dbReference>
<evidence type="ECO:0000313" key="3">
    <source>
        <dbReference type="EMBL" id="MBK1704341.1"/>
    </source>
</evidence>
<feature type="transmembrane region" description="Helical" evidence="2">
    <location>
        <begin position="48"/>
        <end position="77"/>
    </location>
</feature>
<gene>
    <name evidence="3" type="ORF">CKO40_07235</name>
</gene>
<keyword evidence="2" id="KW-1133">Transmembrane helix</keyword>
<accession>A0AAJ0U345</accession>
<reference evidence="3" key="2">
    <citation type="journal article" date="2020" name="Microorganisms">
        <title>Osmotic Adaptation and Compatible Solute Biosynthesis of Phototrophic Bacteria as Revealed from Genome Analyses.</title>
        <authorList>
            <person name="Imhoff J.F."/>
            <person name="Rahn T."/>
            <person name="Kunzel S."/>
            <person name="Keller A."/>
            <person name="Neulinger S.C."/>
        </authorList>
    </citation>
    <scope>NUCLEOTIDE SEQUENCE</scope>
    <source>
        <strain evidence="3">DSM 11080</strain>
    </source>
</reference>
<feature type="region of interest" description="Disordered" evidence="1">
    <location>
        <begin position="94"/>
        <end position="129"/>
    </location>
</feature>
<dbReference type="InterPro" id="IPR005133">
    <property type="entry name" value="PhaG_MnhG_YufB"/>
</dbReference>
<proteinExistence type="predicted"/>
<reference evidence="3" key="1">
    <citation type="submission" date="2017-08" db="EMBL/GenBank/DDBJ databases">
        <authorList>
            <person name="Imhoff J.F."/>
            <person name="Rahn T."/>
            <person name="Kuenzel S."/>
            <person name="Neulinger S.C."/>
        </authorList>
    </citation>
    <scope>NUCLEOTIDE SEQUENCE</scope>
    <source>
        <strain evidence="3">DSM 11080</strain>
    </source>
</reference>
<dbReference type="PANTHER" id="PTHR34703">
    <property type="entry name" value="ANTIPORTER SUBUNIT MNHG2-RELATED"/>
    <property type="match status" value="1"/>
</dbReference>
<dbReference type="GO" id="GO:0015385">
    <property type="term" value="F:sodium:proton antiporter activity"/>
    <property type="evidence" value="ECO:0007669"/>
    <property type="project" value="TreeGrafter"/>
</dbReference>
<keyword evidence="2" id="KW-0472">Membrane</keyword>
<dbReference type="Pfam" id="PF03334">
    <property type="entry name" value="PhaG_MnhG_YufB"/>
    <property type="match status" value="1"/>
</dbReference>
<evidence type="ECO:0000256" key="2">
    <source>
        <dbReference type="SAM" id="Phobius"/>
    </source>
</evidence>
<feature type="transmembrane region" description="Helical" evidence="2">
    <location>
        <begin position="7"/>
        <end position="28"/>
    </location>
</feature>
<dbReference type="Proteomes" id="UP001296776">
    <property type="component" value="Unassembled WGS sequence"/>
</dbReference>
<sequence length="129" mass="13515">MSLLWNLFTLVFVSLGLVFFVAGVVGLIRFPDPLSRLHALSKADNLGLGLVILGLLPQATGLLGVLKLIALWVLVVIGGSIAGQLLAATQYAADEQTDGQPDPKPGRQLGRQTLGRSDEGMTAGEAPRA</sequence>